<keyword evidence="2" id="KW-0235">DNA replication</keyword>
<reference evidence="4 5" key="1">
    <citation type="journal article" date="2022" name="Environ. Microbiol. Rep.">
        <title>Eco-phylogenetic analyses reveal divergent evolution of vitamin B12 metabolism in the marine bacterial family 'Psychromonadaceae'.</title>
        <authorList>
            <person name="Jin X."/>
            <person name="Yang Y."/>
            <person name="Cao H."/>
            <person name="Gao B."/>
            <person name="Zhao Z."/>
        </authorList>
    </citation>
    <scope>NUCLEOTIDE SEQUENCE [LARGE SCALE GENOMIC DNA]</scope>
    <source>
        <strain evidence="4 5">MKS20</strain>
    </source>
</reference>
<dbReference type="SUPFAM" id="SSF56596">
    <property type="entry name" value="Replication terminator protein (Tus)"/>
    <property type="match status" value="1"/>
</dbReference>
<dbReference type="InterPro" id="IPR036381">
    <property type="entry name" value="Tus_dom1"/>
</dbReference>
<name>A0ABS8WCM7_9GAMM</name>
<protein>
    <submittedName>
        <fullName evidence="4">DNA replication terminus site-binding protein</fullName>
    </submittedName>
</protein>
<gene>
    <name evidence="4" type="ORF">K6Y31_18640</name>
</gene>
<evidence type="ECO:0000256" key="1">
    <source>
        <dbReference type="ARBA" id="ARBA00022490"/>
    </source>
</evidence>
<dbReference type="InterPro" id="IPR036384">
    <property type="entry name" value="Tus_sf"/>
</dbReference>
<evidence type="ECO:0000256" key="3">
    <source>
        <dbReference type="ARBA" id="ARBA00023125"/>
    </source>
</evidence>
<dbReference type="Pfam" id="PF05472">
    <property type="entry name" value="Ter"/>
    <property type="match status" value="1"/>
</dbReference>
<dbReference type="Gene3D" id="3.50.14.10">
    <property type="entry name" value="Replication terminator Tus, domain 1 superfamily/Replication terminator Tus"/>
    <property type="match status" value="1"/>
</dbReference>
<dbReference type="InterPro" id="IPR008865">
    <property type="entry name" value="DNA_replication_term_site-bd"/>
</dbReference>
<dbReference type="Proteomes" id="UP001201273">
    <property type="component" value="Unassembled WGS sequence"/>
</dbReference>
<accession>A0ABS8WCM7</accession>
<keyword evidence="5" id="KW-1185">Reference proteome</keyword>
<proteinExistence type="predicted"/>
<keyword evidence="3" id="KW-0238">DNA-binding</keyword>
<evidence type="ECO:0000256" key="2">
    <source>
        <dbReference type="ARBA" id="ARBA00022705"/>
    </source>
</evidence>
<evidence type="ECO:0000313" key="4">
    <source>
        <dbReference type="EMBL" id="MCE2596799.1"/>
    </source>
</evidence>
<dbReference type="EMBL" id="JAIMJA010000025">
    <property type="protein sequence ID" value="MCE2596799.1"/>
    <property type="molecule type" value="Genomic_DNA"/>
</dbReference>
<organism evidence="4 5">
    <name type="scientific">Motilimonas cestriensis</name>
    <dbReference type="NCBI Taxonomy" id="2742685"/>
    <lineage>
        <taxon>Bacteria</taxon>
        <taxon>Pseudomonadati</taxon>
        <taxon>Pseudomonadota</taxon>
        <taxon>Gammaproteobacteria</taxon>
        <taxon>Alteromonadales</taxon>
        <taxon>Alteromonadales genera incertae sedis</taxon>
        <taxon>Motilimonas</taxon>
    </lineage>
</organism>
<dbReference type="RefSeq" id="WP_233054509.1">
    <property type="nucleotide sequence ID" value="NZ_JAIMJA010000025.1"/>
</dbReference>
<comment type="caution">
    <text evidence="4">The sequence shown here is derived from an EMBL/GenBank/DDBJ whole genome shotgun (WGS) entry which is preliminary data.</text>
</comment>
<keyword evidence="1" id="KW-0963">Cytoplasm</keyword>
<evidence type="ECO:0000313" key="5">
    <source>
        <dbReference type="Proteomes" id="UP001201273"/>
    </source>
</evidence>
<sequence>MELAALLDTLDNQLHELEELVLTSAIVQAHTFALPVYGKEQHTIPDVIPVEASSGEPARQLGWRRIKNYSGDPNSNLKITRKAAGFIWLDCEPAKLALLCEQVNHTKGEIKTFLAKQKNRHVRFNLVHDLRPCAITLQILRKIHYCTDPLTSIRFSWATKTSNVRSKTDKAINLVEQERHQTMDEVAQANVNVLANQIASDRSKEVAFRRRLAPTPVIHLRYLNKPEHLSSKTQQLTNGIPILIAGKPDALKQIGSLNHFNNHAQKKPSYKDESVIIKP</sequence>